<accession>A0A1D1ZC93</accession>
<protein>
    <recommendedName>
        <fullName evidence="4">STM1-like N-terminal domain-containing protein</fullName>
    </recommendedName>
</protein>
<evidence type="ECO:0000256" key="1">
    <source>
        <dbReference type="ARBA" id="ARBA00004496"/>
    </source>
</evidence>
<evidence type="ECO:0000256" key="2">
    <source>
        <dbReference type="ARBA" id="ARBA00022490"/>
    </source>
</evidence>
<feature type="non-terminal residue" evidence="5">
    <location>
        <position position="1"/>
    </location>
</feature>
<dbReference type="GO" id="GO:0003723">
    <property type="term" value="F:RNA binding"/>
    <property type="evidence" value="ECO:0007669"/>
    <property type="project" value="InterPro"/>
</dbReference>
<organism evidence="5">
    <name type="scientific">Anthurium amnicola</name>
    <dbReference type="NCBI Taxonomy" id="1678845"/>
    <lineage>
        <taxon>Eukaryota</taxon>
        <taxon>Viridiplantae</taxon>
        <taxon>Streptophyta</taxon>
        <taxon>Embryophyta</taxon>
        <taxon>Tracheophyta</taxon>
        <taxon>Spermatophyta</taxon>
        <taxon>Magnoliopsida</taxon>
        <taxon>Liliopsida</taxon>
        <taxon>Araceae</taxon>
        <taxon>Pothoideae</taxon>
        <taxon>Potheae</taxon>
        <taxon>Anthurium</taxon>
    </lineage>
</organism>
<evidence type="ECO:0000313" key="5">
    <source>
        <dbReference type="EMBL" id="JAT64589.1"/>
    </source>
</evidence>
<dbReference type="PANTHER" id="PTHR12299">
    <property type="entry name" value="HYALURONIC ACID-BINDING PROTEIN 4"/>
    <property type="match status" value="1"/>
</dbReference>
<proteinExistence type="predicted"/>
<feature type="domain" description="STM1-like N-terminal" evidence="4">
    <location>
        <begin position="1"/>
        <end position="50"/>
    </location>
</feature>
<dbReference type="PANTHER" id="PTHR12299:SF17">
    <property type="entry name" value="AT19571P-RELATED"/>
    <property type="match status" value="1"/>
</dbReference>
<reference evidence="5" key="1">
    <citation type="submission" date="2015-07" db="EMBL/GenBank/DDBJ databases">
        <title>Transcriptome Assembly of Anthurium amnicola.</title>
        <authorList>
            <person name="Suzuki J."/>
        </authorList>
    </citation>
    <scope>NUCLEOTIDE SEQUENCE</scope>
</reference>
<keyword evidence="2" id="KW-0963">Cytoplasm</keyword>
<dbReference type="GO" id="GO:0005634">
    <property type="term" value="C:nucleus"/>
    <property type="evidence" value="ECO:0007669"/>
    <property type="project" value="TreeGrafter"/>
</dbReference>
<dbReference type="GO" id="GO:0005737">
    <property type="term" value="C:cytoplasm"/>
    <property type="evidence" value="ECO:0007669"/>
    <property type="project" value="UniProtKB-SubCell"/>
</dbReference>
<dbReference type="EMBL" id="GDJX01003347">
    <property type="protein sequence ID" value="JAT64589.1"/>
    <property type="molecule type" value="Transcribed_RNA"/>
</dbReference>
<dbReference type="InterPro" id="IPR039764">
    <property type="entry name" value="HABP4/SERBP1-like"/>
</dbReference>
<feature type="compositionally biased region" description="Gly residues" evidence="3">
    <location>
        <begin position="47"/>
        <end position="68"/>
    </location>
</feature>
<dbReference type="AlphaFoldDB" id="A0A1D1ZC93"/>
<sequence>LIAAQQQKVASKKPAPVSAAAAAKLPSKPAPPAQAVRDARSSTAPVRGGGIGGGRVGPGRGRGRGSGPGQNREYGNGNVNGFSGTFGGTAGGGEDGDTDKALERERGSYGGPRPPYRGSRRGGYGYRNEEGGEDSDHPPRRAYERRSGTGRGSELKREGSG</sequence>
<feature type="compositionally biased region" description="Basic and acidic residues" evidence="3">
    <location>
        <begin position="127"/>
        <end position="161"/>
    </location>
</feature>
<feature type="compositionally biased region" description="Gly residues" evidence="3">
    <location>
        <begin position="84"/>
        <end position="93"/>
    </location>
</feature>
<evidence type="ECO:0000256" key="3">
    <source>
        <dbReference type="SAM" id="MobiDB-lite"/>
    </source>
</evidence>
<feature type="non-terminal residue" evidence="5">
    <location>
        <position position="161"/>
    </location>
</feature>
<name>A0A1D1ZC93_9ARAE</name>
<dbReference type="Pfam" id="PF09598">
    <property type="entry name" value="Stm1_N"/>
    <property type="match status" value="1"/>
</dbReference>
<gene>
    <name evidence="5" type="ORF">g.143</name>
</gene>
<evidence type="ECO:0000259" key="4">
    <source>
        <dbReference type="Pfam" id="PF09598"/>
    </source>
</evidence>
<feature type="compositionally biased region" description="Basic and acidic residues" evidence="3">
    <location>
        <begin position="98"/>
        <end position="107"/>
    </location>
</feature>
<feature type="region of interest" description="Disordered" evidence="3">
    <location>
        <begin position="1"/>
        <end position="161"/>
    </location>
</feature>
<comment type="subcellular location">
    <subcellularLocation>
        <location evidence="1">Cytoplasm</location>
    </subcellularLocation>
</comment>
<dbReference type="InterPro" id="IPR019084">
    <property type="entry name" value="STM1-like_N"/>
</dbReference>
<feature type="compositionally biased region" description="Low complexity" evidence="3">
    <location>
        <begin position="8"/>
        <end position="27"/>
    </location>
</feature>